<evidence type="ECO:0000256" key="1">
    <source>
        <dbReference type="ARBA" id="ARBA00005091"/>
    </source>
</evidence>
<dbReference type="AlphaFoldDB" id="A0A1J1DWQ3"/>
<dbReference type="EC" id="4.3.2.10" evidence="10"/>
<dbReference type="Gene3D" id="3.40.50.880">
    <property type="match status" value="1"/>
</dbReference>
<evidence type="ECO:0000313" key="13">
    <source>
        <dbReference type="EMBL" id="BAV91534.1"/>
    </source>
</evidence>
<feature type="domain" description="Glutamine amidotransferase" evidence="12">
    <location>
        <begin position="4"/>
        <end position="201"/>
    </location>
</feature>
<evidence type="ECO:0000256" key="5">
    <source>
        <dbReference type="ARBA" id="ARBA00022962"/>
    </source>
</evidence>
<dbReference type="EC" id="3.5.1.2" evidence="10"/>
<dbReference type="GO" id="GO:0005737">
    <property type="term" value="C:cytoplasm"/>
    <property type="evidence" value="ECO:0007669"/>
    <property type="project" value="UniProtKB-SubCell"/>
</dbReference>
<comment type="subunit">
    <text evidence="2 10">Heterodimer of HisH and HisF.</text>
</comment>
<dbReference type="InterPro" id="IPR029062">
    <property type="entry name" value="Class_I_gatase-like"/>
</dbReference>
<dbReference type="GO" id="GO:0004359">
    <property type="term" value="F:glutaminase activity"/>
    <property type="evidence" value="ECO:0007669"/>
    <property type="project" value="UniProtKB-EC"/>
</dbReference>
<evidence type="ECO:0000256" key="3">
    <source>
        <dbReference type="ARBA" id="ARBA00022605"/>
    </source>
</evidence>
<sequence>MLAILDYEAGNQTSVCRALEHLGIPCAVTADTAVLDSANGIVFPGVGAAGQAMGALAAGLDASLRLAVQTGKPLLGICLGCQILLEYSEENNARTLGLVPGACRRFADNMQQEDGSPAPVPHMGWNSLRVRTESLLLAGISPEAEFYFVHSYYVAPDPTFVIATTVYGREFCSCYGRDGLWAVQFHPEKSGRPGLILLRNFYNYCREARRAQ</sequence>
<dbReference type="UniPathway" id="UPA00031">
    <property type="reaction ID" value="UER00010"/>
</dbReference>
<dbReference type="PIRSF" id="PIRSF000495">
    <property type="entry name" value="Amidotransf_hisH"/>
    <property type="match status" value="1"/>
</dbReference>
<feature type="active site" evidence="10 11">
    <location>
        <position position="186"/>
    </location>
</feature>
<evidence type="ECO:0000256" key="9">
    <source>
        <dbReference type="ARBA" id="ARBA00049534"/>
    </source>
</evidence>
<evidence type="ECO:0000256" key="4">
    <source>
        <dbReference type="ARBA" id="ARBA00022801"/>
    </source>
</evidence>
<dbReference type="PANTHER" id="PTHR42701:SF1">
    <property type="entry name" value="IMIDAZOLE GLYCEROL PHOSPHATE SYNTHASE SUBUNIT HISH"/>
    <property type="match status" value="1"/>
</dbReference>
<dbReference type="PANTHER" id="PTHR42701">
    <property type="entry name" value="IMIDAZOLE GLYCEROL PHOSPHATE SYNTHASE SUBUNIT HISH"/>
    <property type="match status" value="1"/>
</dbReference>
<keyword evidence="10" id="KW-0963">Cytoplasm</keyword>
<reference evidence="13 14" key="1">
    <citation type="journal article" date="2017" name="ISME J.">
        <title>Genome of 'Ca. Desulfovibrio trichonymphae', an H2-oxidizing bacterium in a tripartite symbiotic system within a protist cell in the termite gut.</title>
        <authorList>
            <person name="Kuwahara H."/>
            <person name="Yuki M."/>
            <person name="Izawa K."/>
            <person name="Ohkuma M."/>
            <person name="Hongoh Y."/>
        </authorList>
    </citation>
    <scope>NUCLEOTIDE SEQUENCE [LARGE SCALE GENOMIC DNA]</scope>
    <source>
        <strain evidence="13 14">Rs-N31</strain>
    </source>
</reference>
<proteinExistence type="inferred from homology"/>
<accession>A0A1J1DWQ3</accession>
<dbReference type="SUPFAM" id="SSF52317">
    <property type="entry name" value="Class I glutamine amidotransferase-like"/>
    <property type="match status" value="1"/>
</dbReference>
<evidence type="ECO:0000259" key="12">
    <source>
        <dbReference type="Pfam" id="PF00117"/>
    </source>
</evidence>
<dbReference type="KEGG" id="dtr:RSDT_0022"/>
<keyword evidence="5 10" id="KW-0315">Glutamine amidotransferase</keyword>
<dbReference type="InterPro" id="IPR017926">
    <property type="entry name" value="GATASE"/>
</dbReference>
<keyword evidence="6 10" id="KW-0368">Histidine biosynthesis</keyword>
<keyword evidence="7 10" id="KW-0456">Lyase</keyword>
<dbReference type="GO" id="GO:0016829">
    <property type="term" value="F:lyase activity"/>
    <property type="evidence" value="ECO:0007669"/>
    <property type="project" value="UniProtKB-KW"/>
</dbReference>
<keyword evidence="14" id="KW-1185">Reference proteome</keyword>
<comment type="pathway">
    <text evidence="1 10">Amino-acid biosynthesis; L-histidine biosynthesis; L-histidine from 5-phospho-alpha-D-ribose 1-diphosphate: step 5/9.</text>
</comment>
<evidence type="ECO:0000256" key="6">
    <source>
        <dbReference type="ARBA" id="ARBA00023102"/>
    </source>
</evidence>
<evidence type="ECO:0000313" key="14">
    <source>
        <dbReference type="Proteomes" id="UP000242645"/>
    </source>
</evidence>
<dbReference type="NCBIfam" id="TIGR01855">
    <property type="entry name" value="IMP_synth_hisH"/>
    <property type="match status" value="1"/>
</dbReference>
<dbReference type="GO" id="GO:0000107">
    <property type="term" value="F:imidazoleglycerol-phosphate synthase activity"/>
    <property type="evidence" value="ECO:0007669"/>
    <property type="project" value="UniProtKB-UniRule"/>
</dbReference>
<dbReference type="PROSITE" id="PS51273">
    <property type="entry name" value="GATASE_TYPE_1"/>
    <property type="match status" value="1"/>
</dbReference>
<name>A0A1J1DWQ3_9BACT</name>
<dbReference type="RefSeq" id="WP_096399090.1">
    <property type="nucleotide sequence ID" value="NZ_AP017368.1"/>
</dbReference>
<dbReference type="GO" id="GO:0000105">
    <property type="term" value="P:L-histidine biosynthetic process"/>
    <property type="evidence" value="ECO:0007669"/>
    <property type="project" value="UniProtKB-UniRule"/>
</dbReference>
<dbReference type="OrthoDB" id="9807749at2"/>
<organism evidence="13 14">
    <name type="scientific">Candidatus Desulfovibrio trichonymphae</name>
    <dbReference type="NCBI Taxonomy" id="1725232"/>
    <lineage>
        <taxon>Bacteria</taxon>
        <taxon>Pseudomonadati</taxon>
        <taxon>Thermodesulfobacteriota</taxon>
        <taxon>Desulfovibrionia</taxon>
        <taxon>Desulfovibrionales</taxon>
        <taxon>Desulfovibrionaceae</taxon>
        <taxon>Desulfovibrio</taxon>
    </lineage>
</organism>
<comment type="catalytic activity">
    <reaction evidence="8 10">
        <text>5-[(5-phospho-1-deoxy-D-ribulos-1-ylimino)methylamino]-1-(5-phospho-beta-D-ribosyl)imidazole-4-carboxamide + L-glutamine = D-erythro-1-(imidazol-4-yl)glycerol 3-phosphate + 5-amino-1-(5-phospho-beta-D-ribosyl)imidazole-4-carboxamide + L-glutamate + H(+)</text>
        <dbReference type="Rhea" id="RHEA:24793"/>
        <dbReference type="ChEBI" id="CHEBI:15378"/>
        <dbReference type="ChEBI" id="CHEBI:29985"/>
        <dbReference type="ChEBI" id="CHEBI:58278"/>
        <dbReference type="ChEBI" id="CHEBI:58359"/>
        <dbReference type="ChEBI" id="CHEBI:58475"/>
        <dbReference type="ChEBI" id="CHEBI:58525"/>
        <dbReference type="EC" id="4.3.2.10"/>
    </reaction>
</comment>
<dbReference type="CDD" id="cd01748">
    <property type="entry name" value="GATase1_IGP_Synthase"/>
    <property type="match status" value="1"/>
</dbReference>
<protein>
    <recommendedName>
        <fullName evidence="10">Imidazole glycerol phosphate synthase subunit HisH</fullName>
        <ecNumber evidence="10">4.3.2.10</ecNumber>
    </recommendedName>
    <alternativeName>
        <fullName evidence="10">IGP synthase glutaminase subunit</fullName>
        <ecNumber evidence="10">3.5.1.2</ecNumber>
    </alternativeName>
    <alternativeName>
        <fullName evidence="10">IGP synthase subunit HisH</fullName>
    </alternativeName>
    <alternativeName>
        <fullName evidence="10">ImGP synthase subunit HisH</fullName>
        <shortName evidence="10">IGPS subunit HisH</shortName>
    </alternativeName>
</protein>
<comment type="catalytic activity">
    <reaction evidence="9 10">
        <text>L-glutamine + H2O = L-glutamate + NH4(+)</text>
        <dbReference type="Rhea" id="RHEA:15889"/>
        <dbReference type="ChEBI" id="CHEBI:15377"/>
        <dbReference type="ChEBI" id="CHEBI:28938"/>
        <dbReference type="ChEBI" id="CHEBI:29985"/>
        <dbReference type="ChEBI" id="CHEBI:58359"/>
        <dbReference type="EC" id="3.5.1.2"/>
    </reaction>
</comment>
<evidence type="ECO:0000256" key="8">
    <source>
        <dbReference type="ARBA" id="ARBA00047838"/>
    </source>
</evidence>
<comment type="subcellular location">
    <subcellularLocation>
        <location evidence="10">Cytoplasm</location>
    </subcellularLocation>
</comment>
<dbReference type="Proteomes" id="UP000242645">
    <property type="component" value="Chromosome"/>
</dbReference>
<gene>
    <name evidence="10 13" type="primary">hisH</name>
    <name evidence="13" type="ORF">RSDT_0022</name>
</gene>
<keyword evidence="4 10" id="KW-0378">Hydrolase</keyword>
<comment type="function">
    <text evidence="10">IGPS catalyzes the conversion of PRFAR and glutamine to IGP, AICAR and glutamate. The HisH subunit catalyzes the hydrolysis of glutamine to glutamate and ammonia as part of the synthesis of IGP and AICAR. The resulting ammonia molecule is channeled to the active site of HisF.</text>
</comment>
<dbReference type="HAMAP" id="MF_00278">
    <property type="entry name" value="HisH"/>
    <property type="match status" value="1"/>
</dbReference>
<feature type="active site" description="Nucleophile" evidence="10 11">
    <location>
        <position position="78"/>
    </location>
</feature>
<evidence type="ECO:0000256" key="10">
    <source>
        <dbReference type="HAMAP-Rule" id="MF_00278"/>
    </source>
</evidence>
<dbReference type="EMBL" id="AP017368">
    <property type="protein sequence ID" value="BAV91534.1"/>
    <property type="molecule type" value="Genomic_DNA"/>
</dbReference>
<dbReference type="Pfam" id="PF00117">
    <property type="entry name" value="GATase"/>
    <property type="match status" value="1"/>
</dbReference>
<feature type="active site" evidence="10 11">
    <location>
        <position position="188"/>
    </location>
</feature>
<evidence type="ECO:0000256" key="2">
    <source>
        <dbReference type="ARBA" id="ARBA00011152"/>
    </source>
</evidence>
<keyword evidence="3 10" id="KW-0028">Amino-acid biosynthesis</keyword>
<dbReference type="InterPro" id="IPR010139">
    <property type="entry name" value="Imidazole-glycPsynth_HisH"/>
</dbReference>
<evidence type="ECO:0000256" key="11">
    <source>
        <dbReference type="PIRSR" id="PIRSR000495-1"/>
    </source>
</evidence>
<evidence type="ECO:0000256" key="7">
    <source>
        <dbReference type="ARBA" id="ARBA00023239"/>
    </source>
</evidence>